<name>A0A0A8YNU0_ARUDO</name>
<organism evidence="1">
    <name type="scientific">Arundo donax</name>
    <name type="common">Giant reed</name>
    <name type="synonym">Donax arundinaceus</name>
    <dbReference type="NCBI Taxonomy" id="35708"/>
    <lineage>
        <taxon>Eukaryota</taxon>
        <taxon>Viridiplantae</taxon>
        <taxon>Streptophyta</taxon>
        <taxon>Embryophyta</taxon>
        <taxon>Tracheophyta</taxon>
        <taxon>Spermatophyta</taxon>
        <taxon>Magnoliopsida</taxon>
        <taxon>Liliopsida</taxon>
        <taxon>Poales</taxon>
        <taxon>Poaceae</taxon>
        <taxon>PACMAD clade</taxon>
        <taxon>Arundinoideae</taxon>
        <taxon>Arundineae</taxon>
        <taxon>Arundo</taxon>
    </lineage>
</organism>
<proteinExistence type="predicted"/>
<protein>
    <submittedName>
        <fullName evidence="1">Uncharacterized protein</fullName>
    </submittedName>
</protein>
<sequence length="55" mass="6268">MTHNILPSNDINTYNSVTQDNADICLLQDMETSVLRSSYWGDTRHTSILVTGYFD</sequence>
<accession>A0A0A8YNU0</accession>
<reference evidence="1" key="2">
    <citation type="journal article" date="2015" name="Data Brief">
        <title>Shoot transcriptome of the giant reed, Arundo donax.</title>
        <authorList>
            <person name="Barrero R.A."/>
            <person name="Guerrero F.D."/>
            <person name="Moolhuijzen P."/>
            <person name="Goolsby J.A."/>
            <person name="Tidwell J."/>
            <person name="Bellgard S.E."/>
            <person name="Bellgard M.I."/>
        </authorList>
    </citation>
    <scope>NUCLEOTIDE SEQUENCE</scope>
    <source>
        <tissue evidence="1">Shoot tissue taken approximately 20 cm above the soil surface</tissue>
    </source>
</reference>
<reference evidence="1" key="1">
    <citation type="submission" date="2014-09" db="EMBL/GenBank/DDBJ databases">
        <authorList>
            <person name="Magalhaes I.L.F."/>
            <person name="Oliveira U."/>
            <person name="Santos F.R."/>
            <person name="Vidigal T.H.D.A."/>
            <person name="Brescovit A.D."/>
            <person name="Santos A.J."/>
        </authorList>
    </citation>
    <scope>NUCLEOTIDE SEQUENCE</scope>
    <source>
        <tissue evidence="1">Shoot tissue taken approximately 20 cm above the soil surface</tissue>
    </source>
</reference>
<dbReference type="EMBL" id="GBRH01269421">
    <property type="protein sequence ID" value="JAD28474.1"/>
    <property type="molecule type" value="Transcribed_RNA"/>
</dbReference>
<evidence type="ECO:0000313" key="1">
    <source>
        <dbReference type="EMBL" id="JAD28474.1"/>
    </source>
</evidence>
<dbReference type="AlphaFoldDB" id="A0A0A8YNU0"/>